<dbReference type="Pfam" id="PF13561">
    <property type="entry name" value="adh_short_C2"/>
    <property type="match status" value="1"/>
</dbReference>
<organism evidence="3 4">
    <name type="scientific">Nocardioides daeguensis</name>
    <dbReference type="NCBI Taxonomy" id="908359"/>
    <lineage>
        <taxon>Bacteria</taxon>
        <taxon>Bacillati</taxon>
        <taxon>Actinomycetota</taxon>
        <taxon>Actinomycetes</taxon>
        <taxon>Propionibacteriales</taxon>
        <taxon>Nocardioidaceae</taxon>
        <taxon>Nocardioides</taxon>
    </lineage>
</organism>
<dbReference type="InterPro" id="IPR020904">
    <property type="entry name" value="Sc_DH/Rdtase_CS"/>
</dbReference>
<gene>
    <name evidence="3" type="ORF">GCM10022263_38180</name>
</gene>
<evidence type="ECO:0000256" key="1">
    <source>
        <dbReference type="ARBA" id="ARBA00006484"/>
    </source>
</evidence>
<sequence length="284" mass="29414">MAATERRVVLVTGGGTGIGAAVTRLLAAGGDQVVICGRREAPLRAVAEETRAQVEAHVVVADVSEAEGVARVVDGTIATFGRLDGLVVNHGIIHVGRVDEVTPEQWDDTIRVNLTSPFLLVRAALPYLLAARGAVVAVSSVAALRASDGMAAYSASKAGLLLLTQSLAVDHGRDGLRANAVCPGWTATEMGDMEMAELGAERGISTADAYRLATAVVPQRRAAHPDEIAATVGWLLSDAASYVNGVVLPVDGGSCIVDPGTLALDPRVSVDLSSPRHSPRHQEP</sequence>
<proteinExistence type="inferred from homology"/>
<evidence type="ECO:0000259" key="2">
    <source>
        <dbReference type="SMART" id="SM00822"/>
    </source>
</evidence>
<dbReference type="PANTHER" id="PTHR42879">
    <property type="entry name" value="3-OXOACYL-(ACYL-CARRIER-PROTEIN) REDUCTASE"/>
    <property type="match status" value="1"/>
</dbReference>
<protein>
    <submittedName>
        <fullName evidence="3">SDR family oxidoreductase</fullName>
    </submittedName>
</protein>
<dbReference type="Proteomes" id="UP001500301">
    <property type="component" value="Unassembled WGS sequence"/>
</dbReference>
<evidence type="ECO:0000313" key="3">
    <source>
        <dbReference type="EMBL" id="GAA3547453.1"/>
    </source>
</evidence>
<dbReference type="InterPro" id="IPR002347">
    <property type="entry name" value="SDR_fam"/>
</dbReference>
<dbReference type="PROSITE" id="PS00061">
    <property type="entry name" value="ADH_SHORT"/>
    <property type="match status" value="1"/>
</dbReference>
<dbReference type="RefSeq" id="WP_218236077.1">
    <property type="nucleotide sequence ID" value="NZ_BAABBB010000022.1"/>
</dbReference>
<dbReference type="InterPro" id="IPR057326">
    <property type="entry name" value="KR_dom"/>
</dbReference>
<dbReference type="EMBL" id="BAABBB010000022">
    <property type="protein sequence ID" value="GAA3547453.1"/>
    <property type="molecule type" value="Genomic_DNA"/>
</dbReference>
<keyword evidence="4" id="KW-1185">Reference proteome</keyword>
<dbReference type="InterPro" id="IPR050259">
    <property type="entry name" value="SDR"/>
</dbReference>
<name>A0ABP6WAB6_9ACTN</name>
<dbReference type="CDD" id="cd05233">
    <property type="entry name" value="SDR_c"/>
    <property type="match status" value="1"/>
</dbReference>
<comment type="similarity">
    <text evidence="1">Belongs to the short-chain dehydrogenases/reductases (SDR) family.</text>
</comment>
<reference evidence="4" key="1">
    <citation type="journal article" date="2019" name="Int. J. Syst. Evol. Microbiol.">
        <title>The Global Catalogue of Microorganisms (GCM) 10K type strain sequencing project: providing services to taxonomists for standard genome sequencing and annotation.</title>
        <authorList>
            <consortium name="The Broad Institute Genomics Platform"/>
            <consortium name="The Broad Institute Genome Sequencing Center for Infectious Disease"/>
            <person name="Wu L."/>
            <person name="Ma J."/>
        </authorList>
    </citation>
    <scope>NUCLEOTIDE SEQUENCE [LARGE SCALE GENOMIC DNA]</scope>
    <source>
        <strain evidence="4">JCM 17460</strain>
    </source>
</reference>
<dbReference type="SMART" id="SM00822">
    <property type="entry name" value="PKS_KR"/>
    <property type="match status" value="1"/>
</dbReference>
<feature type="domain" description="Ketoreductase" evidence="2">
    <location>
        <begin position="7"/>
        <end position="188"/>
    </location>
</feature>
<evidence type="ECO:0000313" key="4">
    <source>
        <dbReference type="Proteomes" id="UP001500301"/>
    </source>
</evidence>
<accession>A0ABP6WAB6</accession>
<dbReference type="PANTHER" id="PTHR42879:SF2">
    <property type="entry name" value="3-OXOACYL-[ACYL-CARRIER-PROTEIN] REDUCTASE FABG"/>
    <property type="match status" value="1"/>
</dbReference>
<comment type="caution">
    <text evidence="3">The sequence shown here is derived from an EMBL/GenBank/DDBJ whole genome shotgun (WGS) entry which is preliminary data.</text>
</comment>